<name>A0A8H5IQD6_9HYPO</name>
<dbReference type="InterPro" id="IPR050309">
    <property type="entry name" value="Type-B_Carboxylest/Lipase"/>
</dbReference>
<protein>
    <submittedName>
        <fullName evidence="2">Carboxylesterase type B</fullName>
    </submittedName>
</protein>
<accession>A0A8H5IQD6</accession>
<sequence length="536" mass="60511">MTIINGFHPQEYEHPQFGPITGRKRNEHVVQFRSIPYGHVTARFRHATLISELPPKKCTLTEYGHACPQTEQGMEPFGGPIPGNEKRQYDEFSCLNLTIAAPVSVLKSGNTQKVPVTQFLSHLVPEATKPIIVVSIHYRLHFLGFLACQDLVDEAANLNEDPYNFALYDQRLAFQWVQKFISGFGGDIGRITAFGESAGSSSLAFHLSSNVPLFDRAILQSGTASAISPKPLANKEEEYQALLKSCGISADDSQRLEKLRAVPTAKIVEAASSINKAAFSPLADKSSFPIFPNYLNHAKIISECSWVDAIVTGDAVFEGYLFAHNLMDVRPEVFYKHVEDALKTENSKRVLEIYEISRAMDQNLFWTRLCTLCGDVMFSLPCHILSKELWQSGKKQYRCILSLRNPFPVSFFSNVLGHHFIELIYQFMTLMERLPLQRQRDVCIGFVRRWTAFAYGEELWSQYTWVDETVAVADSREGWVVRSRVNDLEVSACDEDGQRRYEKWEALDEVFQSLGDKALVAVEALSFPTLVTLGNK</sequence>
<dbReference type="Gene3D" id="3.40.50.1820">
    <property type="entry name" value="alpha/beta hydrolase"/>
    <property type="match status" value="1"/>
</dbReference>
<evidence type="ECO:0000313" key="3">
    <source>
        <dbReference type="Proteomes" id="UP000574317"/>
    </source>
</evidence>
<dbReference type="InterPro" id="IPR002018">
    <property type="entry name" value="CarbesteraseB"/>
</dbReference>
<dbReference type="InterPro" id="IPR029058">
    <property type="entry name" value="AB_hydrolase_fold"/>
</dbReference>
<dbReference type="PANTHER" id="PTHR11559">
    <property type="entry name" value="CARBOXYLESTERASE"/>
    <property type="match status" value="1"/>
</dbReference>
<dbReference type="AlphaFoldDB" id="A0A8H5IQD6"/>
<dbReference type="Proteomes" id="UP000574317">
    <property type="component" value="Unassembled WGS sequence"/>
</dbReference>
<evidence type="ECO:0000313" key="2">
    <source>
        <dbReference type="EMBL" id="KAF5540881.1"/>
    </source>
</evidence>
<organism evidence="2 3">
    <name type="scientific">Fusarium napiforme</name>
    <dbReference type="NCBI Taxonomy" id="42672"/>
    <lineage>
        <taxon>Eukaryota</taxon>
        <taxon>Fungi</taxon>
        <taxon>Dikarya</taxon>
        <taxon>Ascomycota</taxon>
        <taxon>Pezizomycotina</taxon>
        <taxon>Sordariomycetes</taxon>
        <taxon>Hypocreomycetidae</taxon>
        <taxon>Hypocreales</taxon>
        <taxon>Nectriaceae</taxon>
        <taxon>Fusarium</taxon>
        <taxon>Fusarium fujikuroi species complex</taxon>
    </lineage>
</organism>
<proteinExistence type="predicted"/>
<comment type="caution">
    <text evidence="2">The sequence shown here is derived from an EMBL/GenBank/DDBJ whole genome shotgun (WGS) entry which is preliminary data.</text>
</comment>
<dbReference type="SUPFAM" id="SSF53474">
    <property type="entry name" value="alpha/beta-Hydrolases"/>
    <property type="match status" value="1"/>
</dbReference>
<reference evidence="2 3" key="1">
    <citation type="submission" date="2020-05" db="EMBL/GenBank/DDBJ databases">
        <title>Identification and distribution of gene clusters putatively required for synthesis of sphingolipid metabolism inhibitors in phylogenetically diverse species of the filamentous fungus Fusarium.</title>
        <authorList>
            <person name="Kim H.-S."/>
            <person name="Busman M."/>
            <person name="Brown D.W."/>
            <person name="Divon H."/>
            <person name="Uhlig S."/>
            <person name="Proctor R.H."/>
        </authorList>
    </citation>
    <scope>NUCLEOTIDE SEQUENCE [LARGE SCALE GENOMIC DNA]</scope>
    <source>
        <strain evidence="2 3">NRRL 25196</strain>
    </source>
</reference>
<dbReference type="Pfam" id="PF00135">
    <property type="entry name" value="COesterase"/>
    <property type="match status" value="1"/>
</dbReference>
<gene>
    <name evidence="2" type="ORF">FNAPI_10402</name>
</gene>
<keyword evidence="3" id="KW-1185">Reference proteome</keyword>
<feature type="domain" description="Carboxylesterase type B" evidence="1">
    <location>
        <begin position="17"/>
        <end position="455"/>
    </location>
</feature>
<dbReference type="EMBL" id="JAAOAO010000459">
    <property type="protein sequence ID" value="KAF5540881.1"/>
    <property type="molecule type" value="Genomic_DNA"/>
</dbReference>
<evidence type="ECO:0000259" key="1">
    <source>
        <dbReference type="Pfam" id="PF00135"/>
    </source>
</evidence>